<feature type="region of interest" description="Disordered" evidence="1">
    <location>
        <begin position="1"/>
        <end position="29"/>
    </location>
</feature>
<sequence>MAEQPIDGHSDRLSEQISATMPDSDEATTPQEFVRQLQAFKVWSGSPSLRDLERRTGLPRSTLSGDLSHQRSRLPPLERVLALVTAFGASAEECARWKSAWQRIQLRQQSTEPPGPASRSAVEPPSHAPDLWTGAGTYVEGVPPRPIHDGLRVGQSCSAGRDGTSVLSVVTADGSTESGSLIDEIARAGARRLLAAALEVEVNQYLAELAVESDRHGRRPVARNGHRRLRSAVTPAGPVEATASCVNDCRLDGRAGEHTVVLGDPRGVVPQVAEDPGGPAAALPARAVVR</sequence>
<protein>
    <recommendedName>
        <fullName evidence="4">Helix-turn-helix protein</fullName>
    </recommendedName>
</protein>
<feature type="region of interest" description="Disordered" evidence="1">
    <location>
        <begin position="50"/>
        <end position="71"/>
    </location>
</feature>
<feature type="compositionally biased region" description="Polar residues" evidence="1">
    <location>
        <begin position="15"/>
        <end position="29"/>
    </location>
</feature>
<evidence type="ECO:0000256" key="1">
    <source>
        <dbReference type="SAM" id="MobiDB-lite"/>
    </source>
</evidence>
<dbReference type="Proteomes" id="UP001206483">
    <property type="component" value="Unassembled WGS sequence"/>
</dbReference>
<reference evidence="2 3" key="1">
    <citation type="submission" date="2022-06" db="EMBL/GenBank/DDBJ databases">
        <title>Sequencing the genomes of 1000 actinobacteria strains.</title>
        <authorList>
            <person name="Klenk H.-P."/>
        </authorList>
    </citation>
    <scope>NUCLEOTIDE SEQUENCE [LARGE SCALE GENOMIC DNA]</scope>
    <source>
        <strain evidence="2 3">DSM 41656</strain>
    </source>
</reference>
<feature type="region of interest" description="Disordered" evidence="1">
    <location>
        <begin position="105"/>
        <end position="139"/>
    </location>
</feature>
<proteinExistence type="predicted"/>
<dbReference type="RefSeq" id="WP_308199606.1">
    <property type="nucleotide sequence ID" value="NZ_JAMZDX010000004.1"/>
</dbReference>
<organism evidence="2 3">
    <name type="scientific">Kitasatospora paracochleata</name>
    <dbReference type="NCBI Taxonomy" id="58354"/>
    <lineage>
        <taxon>Bacteria</taxon>
        <taxon>Bacillati</taxon>
        <taxon>Actinomycetota</taxon>
        <taxon>Actinomycetes</taxon>
        <taxon>Kitasatosporales</taxon>
        <taxon>Streptomycetaceae</taxon>
        <taxon>Kitasatospora</taxon>
    </lineage>
</organism>
<name>A0ABT1J0H5_9ACTN</name>
<dbReference type="EMBL" id="JAMZDX010000004">
    <property type="protein sequence ID" value="MCP2310897.1"/>
    <property type="molecule type" value="Genomic_DNA"/>
</dbReference>
<gene>
    <name evidence="2" type="ORF">FHR36_004060</name>
</gene>
<keyword evidence="3" id="KW-1185">Reference proteome</keyword>
<feature type="compositionally biased region" description="Basic and acidic residues" evidence="1">
    <location>
        <begin position="1"/>
        <end position="14"/>
    </location>
</feature>
<accession>A0ABT1J0H5</accession>
<evidence type="ECO:0000313" key="3">
    <source>
        <dbReference type="Proteomes" id="UP001206483"/>
    </source>
</evidence>
<comment type="caution">
    <text evidence="2">The sequence shown here is derived from an EMBL/GenBank/DDBJ whole genome shotgun (WGS) entry which is preliminary data.</text>
</comment>
<evidence type="ECO:0000313" key="2">
    <source>
        <dbReference type="EMBL" id="MCP2310897.1"/>
    </source>
</evidence>
<evidence type="ECO:0008006" key="4">
    <source>
        <dbReference type="Google" id="ProtNLM"/>
    </source>
</evidence>